<evidence type="ECO:0000256" key="3">
    <source>
        <dbReference type="ARBA" id="ARBA00022722"/>
    </source>
</evidence>
<dbReference type="Pfam" id="PF02272">
    <property type="entry name" value="DHHA1"/>
    <property type="match status" value="1"/>
</dbReference>
<dbReference type="AlphaFoldDB" id="A0A1F7X397"/>
<organism evidence="10 11">
    <name type="scientific">Candidatus Woesebacteria bacterium RBG_13_36_22</name>
    <dbReference type="NCBI Taxonomy" id="1802478"/>
    <lineage>
        <taxon>Bacteria</taxon>
        <taxon>Candidatus Woeseibacteriota</taxon>
    </lineage>
</organism>
<dbReference type="Gene3D" id="3.90.1640.30">
    <property type="match status" value="1"/>
</dbReference>
<dbReference type="PANTHER" id="PTHR30255:SF2">
    <property type="entry name" value="SINGLE-STRANDED-DNA-SPECIFIC EXONUCLEASE RECJ"/>
    <property type="match status" value="1"/>
</dbReference>
<dbReference type="InterPro" id="IPR001667">
    <property type="entry name" value="DDH_dom"/>
</dbReference>
<comment type="similarity">
    <text evidence="1">Belongs to the RecJ family.</text>
</comment>
<dbReference type="InterPro" id="IPR004610">
    <property type="entry name" value="RecJ"/>
</dbReference>
<proteinExistence type="inferred from homology"/>
<dbReference type="InterPro" id="IPR041122">
    <property type="entry name" value="RecJ_OB"/>
</dbReference>
<reference evidence="10 11" key="1">
    <citation type="journal article" date="2016" name="Nat. Commun.">
        <title>Thousands of microbial genomes shed light on interconnected biogeochemical processes in an aquifer system.</title>
        <authorList>
            <person name="Anantharaman K."/>
            <person name="Brown C.T."/>
            <person name="Hug L.A."/>
            <person name="Sharon I."/>
            <person name="Castelle C.J."/>
            <person name="Probst A.J."/>
            <person name="Thomas B.C."/>
            <person name="Singh A."/>
            <person name="Wilkins M.J."/>
            <person name="Karaoz U."/>
            <person name="Brodie E.L."/>
            <person name="Williams K.H."/>
            <person name="Hubbard S.S."/>
            <person name="Banfield J.F."/>
        </authorList>
    </citation>
    <scope>NUCLEOTIDE SEQUENCE [LARGE SCALE GENOMIC DNA]</scope>
</reference>
<dbReference type="GO" id="GO:0006281">
    <property type="term" value="P:DNA repair"/>
    <property type="evidence" value="ECO:0007669"/>
    <property type="project" value="InterPro"/>
</dbReference>
<dbReference type="SUPFAM" id="SSF64182">
    <property type="entry name" value="DHH phosphoesterases"/>
    <property type="match status" value="1"/>
</dbReference>
<protein>
    <recommendedName>
        <fullName evidence="2">Single-stranded-DNA-specific exonuclease RecJ</fullName>
    </recommendedName>
</protein>
<keyword evidence="6" id="KW-0175">Coiled coil</keyword>
<feature type="domain" description="DHHA1" evidence="8">
    <location>
        <begin position="369"/>
        <end position="459"/>
    </location>
</feature>
<keyword evidence="5 10" id="KW-0269">Exonuclease</keyword>
<name>A0A1F7X397_9BACT</name>
<comment type="caution">
    <text evidence="10">The sequence shown here is derived from an EMBL/GenBank/DDBJ whole genome shotgun (WGS) entry which is preliminary data.</text>
</comment>
<dbReference type="Pfam" id="PF01368">
    <property type="entry name" value="DHH"/>
    <property type="match status" value="1"/>
</dbReference>
<evidence type="ECO:0000256" key="1">
    <source>
        <dbReference type="ARBA" id="ARBA00005915"/>
    </source>
</evidence>
<dbReference type="Proteomes" id="UP000176939">
    <property type="component" value="Unassembled WGS sequence"/>
</dbReference>
<evidence type="ECO:0000313" key="11">
    <source>
        <dbReference type="Proteomes" id="UP000176939"/>
    </source>
</evidence>
<dbReference type="EMBL" id="MGFQ01000036">
    <property type="protein sequence ID" value="OGM08785.1"/>
    <property type="molecule type" value="Genomic_DNA"/>
</dbReference>
<gene>
    <name evidence="10" type="ORF">A2Z67_01915</name>
</gene>
<evidence type="ECO:0000256" key="5">
    <source>
        <dbReference type="ARBA" id="ARBA00022839"/>
    </source>
</evidence>
<dbReference type="PANTHER" id="PTHR30255">
    <property type="entry name" value="SINGLE-STRANDED-DNA-SPECIFIC EXONUCLEASE RECJ"/>
    <property type="match status" value="1"/>
</dbReference>
<evidence type="ECO:0000259" key="7">
    <source>
        <dbReference type="Pfam" id="PF01368"/>
    </source>
</evidence>
<evidence type="ECO:0000259" key="9">
    <source>
        <dbReference type="Pfam" id="PF17768"/>
    </source>
</evidence>
<accession>A0A1F7X397</accession>
<evidence type="ECO:0000256" key="4">
    <source>
        <dbReference type="ARBA" id="ARBA00022801"/>
    </source>
</evidence>
<keyword evidence="4" id="KW-0378">Hydrolase</keyword>
<dbReference type="GO" id="GO:0008409">
    <property type="term" value="F:5'-3' exonuclease activity"/>
    <property type="evidence" value="ECO:0007669"/>
    <property type="project" value="InterPro"/>
</dbReference>
<evidence type="ECO:0000259" key="8">
    <source>
        <dbReference type="Pfam" id="PF02272"/>
    </source>
</evidence>
<dbReference type="InterPro" id="IPR051673">
    <property type="entry name" value="SSDNA_exonuclease_RecJ"/>
</dbReference>
<dbReference type="Gene3D" id="2.40.50.460">
    <property type="match status" value="1"/>
</dbReference>
<sequence>MGYLKLMKNLDLKWEVLNKAKSQKPKAQISDILRILLENRGLKTKKQKIEFLNPKHPEKLDIKELGIDSDELKKALKRIKEANKNEEQIIIYGDYDADGICATAILWETLFSQNENVKPYIPDRFEEGYGINTQSVESLKKQNPNIKLIITVDNGIVASDAIESAGKLGIDVIITDHHQKGKKIPKAYSVLHTDKISGTGIAWILAREITKKIQNPHLRRGFGEQAKFKIQIENNLELVAIGTIADQMPLLGPNRSFTKYGLRILNKTKRLGLKALFSEAGLVTFKGPTLQGVKIGTYEVNFIIAPRLNAMGRMEHAIDSLRLLCTKNQGRAQELAGILGRTNKKRQKIVDEVVLHARHTIQNGLLRSAIVLAHETYHEGVIGLAASKLVEEFWRPAIVFSKGDKISKASARSLPGFNIIESIRSLDDLILGGGGHPMAAGFSIETSKIEIFRRRFEELTASLLTDEILSRKLRIDAEIGFESLGLDLINELENFEPSGIGNPTPVFATNDVNLLDTRTVGVEAKHLKLTLEKNGLEFGAIAFGKGDLFTKLKPESKVDIAFNLSRDVWNGNSKLQLKIKDIKIA</sequence>
<feature type="domain" description="RecJ OB" evidence="9">
    <location>
        <begin position="475"/>
        <end position="581"/>
    </location>
</feature>
<dbReference type="Pfam" id="PF17768">
    <property type="entry name" value="RecJ_OB"/>
    <property type="match status" value="1"/>
</dbReference>
<dbReference type="GO" id="GO:0006310">
    <property type="term" value="P:DNA recombination"/>
    <property type="evidence" value="ECO:0007669"/>
    <property type="project" value="InterPro"/>
</dbReference>
<evidence type="ECO:0000256" key="2">
    <source>
        <dbReference type="ARBA" id="ARBA00019841"/>
    </source>
</evidence>
<evidence type="ECO:0000313" key="10">
    <source>
        <dbReference type="EMBL" id="OGM08785.1"/>
    </source>
</evidence>
<dbReference type="InterPro" id="IPR003156">
    <property type="entry name" value="DHHA1_dom"/>
</dbReference>
<dbReference type="InterPro" id="IPR038763">
    <property type="entry name" value="DHH_sf"/>
</dbReference>
<dbReference type="GO" id="GO:0003676">
    <property type="term" value="F:nucleic acid binding"/>
    <property type="evidence" value="ECO:0007669"/>
    <property type="project" value="InterPro"/>
</dbReference>
<evidence type="ECO:0000256" key="6">
    <source>
        <dbReference type="SAM" id="Coils"/>
    </source>
</evidence>
<feature type="coiled-coil region" evidence="6">
    <location>
        <begin position="62"/>
        <end position="89"/>
    </location>
</feature>
<dbReference type="NCBIfam" id="TIGR00644">
    <property type="entry name" value="recJ"/>
    <property type="match status" value="1"/>
</dbReference>
<feature type="domain" description="DDH" evidence="7">
    <location>
        <begin position="88"/>
        <end position="216"/>
    </location>
</feature>
<keyword evidence="3" id="KW-0540">Nuclease</keyword>